<evidence type="ECO:0000313" key="3">
    <source>
        <dbReference type="Proteomes" id="UP000319976"/>
    </source>
</evidence>
<feature type="transmembrane region" description="Helical" evidence="1">
    <location>
        <begin position="110"/>
        <end position="129"/>
    </location>
</feature>
<organism evidence="2 3">
    <name type="scientific">Calycomorphotria hydatis</name>
    <dbReference type="NCBI Taxonomy" id="2528027"/>
    <lineage>
        <taxon>Bacteria</taxon>
        <taxon>Pseudomonadati</taxon>
        <taxon>Planctomycetota</taxon>
        <taxon>Planctomycetia</taxon>
        <taxon>Planctomycetales</taxon>
        <taxon>Planctomycetaceae</taxon>
        <taxon>Calycomorphotria</taxon>
    </lineage>
</organism>
<accession>A0A517T5Q0</accession>
<evidence type="ECO:0000313" key="2">
    <source>
        <dbReference type="EMBL" id="QDT63688.1"/>
    </source>
</evidence>
<feature type="transmembrane region" description="Helical" evidence="1">
    <location>
        <begin position="18"/>
        <end position="39"/>
    </location>
</feature>
<keyword evidence="1" id="KW-0812">Transmembrane</keyword>
<reference evidence="2 3" key="1">
    <citation type="submission" date="2019-02" db="EMBL/GenBank/DDBJ databases">
        <title>Deep-cultivation of Planctomycetes and their phenomic and genomic characterization uncovers novel biology.</title>
        <authorList>
            <person name="Wiegand S."/>
            <person name="Jogler M."/>
            <person name="Boedeker C."/>
            <person name="Pinto D."/>
            <person name="Vollmers J."/>
            <person name="Rivas-Marin E."/>
            <person name="Kohn T."/>
            <person name="Peeters S.H."/>
            <person name="Heuer A."/>
            <person name="Rast P."/>
            <person name="Oberbeckmann S."/>
            <person name="Bunk B."/>
            <person name="Jeske O."/>
            <person name="Meyerdierks A."/>
            <person name="Storesund J.E."/>
            <person name="Kallscheuer N."/>
            <person name="Luecker S."/>
            <person name="Lage O.M."/>
            <person name="Pohl T."/>
            <person name="Merkel B.J."/>
            <person name="Hornburger P."/>
            <person name="Mueller R.-W."/>
            <person name="Bruemmer F."/>
            <person name="Labrenz M."/>
            <person name="Spormann A.M."/>
            <person name="Op den Camp H."/>
            <person name="Overmann J."/>
            <person name="Amann R."/>
            <person name="Jetten M.S.M."/>
            <person name="Mascher T."/>
            <person name="Medema M.H."/>
            <person name="Devos D.P."/>
            <person name="Kaster A.-K."/>
            <person name="Ovreas L."/>
            <person name="Rohde M."/>
            <person name="Galperin M.Y."/>
            <person name="Jogler C."/>
        </authorList>
    </citation>
    <scope>NUCLEOTIDE SEQUENCE [LARGE SCALE GENOMIC DNA]</scope>
    <source>
        <strain evidence="2 3">V22</strain>
    </source>
</reference>
<dbReference type="Proteomes" id="UP000319976">
    <property type="component" value="Chromosome"/>
</dbReference>
<evidence type="ECO:0000256" key="1">
    <source>
        <dbReference type="SAM" id="Phobius"/>
    </source>
</evidence>
<dbReference type="RefSeq" id="WP_145260199.1">
    <property type="nucleotide sequence ID" value="NZ_CP036316.1"/>
</dbReference>
<feature type="transmembrane region" description="Helical" evidence="1">
    <location>
        <begin position="78"/>
        <end position="98"/>
    </location>
</feature>
<dbReference type="KEGG" id="chya:V22_09130"/>
<feature type="transmembrane region" description="Helical" evidence="1">
    <location>
        <begin position="150"/>
        <end position="169"/>
    </location>
</feature>
<feature type="transmembrane region" description="Helical" evidence="1">
    <location>
        <begin position="51"/>
        <end position="71"/>
    </location>
</feature>
<proteinExistence type="predicted"/>
<sequence length="237" mass="25766">MSSNIDQLAERDFQRRTIWLSCLKCAGAGLLAAIPAVVINEFVHPPRDFTLASILAAFGFLISLPFFRVTIWWPIRSLLVTCWCGATGGIVTAISYQLPDNLLVDNWGTFLRGAFYGLNIGILLAAIPPDLLAPRDVWTWKSRIAIIRRTLIVAGSTLGVVQFATIEIVLRDWSGSISSITSTPLGQMILAVVLIGFFSLVPALMAAPFGLILAMWEQGPTHSEQQPRETSSGPSVG</sequence>
<dbReference type="EMBL" id="CP036316">
    <property type="protein sequence ID" value="QDT63688.1"/>
    <property type="molecule type" value="Genomic_DNA"/>
</dbReference>
<keyword evidence="1" id="KW-1133">Transmembrane helix</keyword>
<feature type="transmembrane region" description="Helical" evidence="1">
    <location>
        <begin position="189"/>
        <end position="216"/>
    </location>
</feature>
<name>A0A517T5Q0_9PLAN</name>
<keyword evidence="1" id="KW-0472">Membrane</keyword>
<protein>
    <submittedName>
        <fullName evidence="2">Uncharacterized protein</fullName>
    </submittedName>
</protein>
<dbReference type="AlphaFoldDB" id="A0A517T5Q0"/>
<gene>
    <name evidence="2" type="ORF">V22_09130</name>
</gene>
<keyword evidence="3" id="KW-1185">Reference proteome</keyword>